<proteinExistence type="predicted"/>
<dbReference type="OrthoDB" id="9991866at2"/>
<sequence>MKLFNVTFKHSFAAGSREINFIVTLSDYELFDEDGLPLDAESRAVEYALDKFFKHDYIFTTGASLEVLSIEEVENKDAGNVINVTINGVKTKEFDGYKMLNIIQEQLSKYGKY</sequence>
<keyword evidence="2" id="KW-1185">Reference proteome</keyword>
<accession>A0A559KCI3</accession>
<comment type="caution">
    <text evidence="1">The sequence shown here is derived from an EMBL/GenBank/DDBJ whole genome shotgun (WGS) entry which is preliminary data.</text>
</comment>
<gene>
    <name evidence="1" type="ORF">FPZ49_10740</name>
</gene>
<dbReference type="RefSeq" id="WP_144846351.1">
    <property type="nucleotide sequence ID" value="NZ_VNJI01000011.1"/>
</dbReference>
<reference evidence="1 2" key="1">
    <citation type="submission" date="2019-07" db="EMBL/GenBank/DDBJ databases">
        <authorList>
            <person name="Kim J."/>
        </authorList>
    </citation>
    <scope>NUCLEOTIDE SEQUENCE [LARGE SCALE GENOMIC DNA]</scope>
    <source>
        <strain evidence="1 2">JC52</strain>
    </source>
</reference>
<evidence type="ECO:0000313" key="2">
    <source>
        <dbReference type="Proteomes" id="UP000317036"/>
    </source>
</evidence>
<evidence type="ECO:0000313" key="1">
    <source>
        <dbReference type="EMBL" id="TVY09842.1"/>
    </source>
</evidence>
<dbReference type="EMBL" id="VNJI01000011">
    <property type="protein sequence ID" value="TVY09842.1"/>
    <property type="molecule type" value="Genomic_DNA"/>
</dbReference>
<dbReference type="AlphaFoldDB" id="A0A559KCI3"/>
<protein>
    <submittedName>
        <fullName evidence="1">Uncharacterized protein</fullName>
    </submittedName>
</protein>
<name>A0A559KCI3_9BACL</name>
<organism evidence="1 2">
    <name type="scientific">Paenibacillus cremeus</name>
    <dbReference type="NCBI Taxonomy" id="2163881"/>
    <lineage>
        <taxon>Bacteria</taxon>
        <taxon>Bacillati</taxon>
        <taxon>Bacillota</taxon>
        <taxon>Bacilli</taxon>
        <taxon>Bacillales</taxon>
        <taxon>Paenibacillaceae</taxon>
        <taxon>Paenibacillus</taxon>
    </lineage>
</organism>
<dbReference type="Proteomes" id="UP000317036">
    <property type="component" value="Unassembled WGS sequence"/>
</dbReference>